<keyword evidence="9" id="KW-1185">Reference proteome</keyword>
<name>F8AL22_METOI</name>
<reference evidence="8" key="1">
    <citation type="submission" date="2011-05" db="EMBL/GenBank/DDBJ databases">
        <title>Complete sequence of chromosome of Methanothermococcus okinawensis IH1.</title>
        <authorList>
            <consortium name="US DOE Joint Genome Institute"/>
            <person name="Lucas S."/>
            <person name="Han J."/>
            <person name="Lapidus A."/>
            <person name="Cheng J.-F."/>
            <person name="Goodwin L."/>
            <person name="Pitluck S."/>
            <person name="Peters L."/>
            <person name="Mikhailova N."/>
            <person name="Held B."/>
            <person name="Han C."/>
            <person name="Tapia R."/>
            <person name="Land M."/>
            <person name="Hauser L."/>
            <person name="Kyrpides N."/>
            <person name="Ivanova N."/>
            <person name="Pagani I."/>
            <person name="Sieprawska-Lupa M."/>
            <person name="Takai K."/>
            <person name="Miyazaki J."/>
            <person name="Whitman W."/>
            <person name="Woyke T."/>
        </authorList>
    </citation>
    <scope>NUCLEOTIDE SEQUENCE</scope>
    <source>
        <strain evidence="8">IH1</strain>
    </source>
</reference>
<dbReference type="EMBL" id="CP002792">
    <property type="protein sequence ID" value="AEH06458.1"/>
    <property type="molecule type" value="Genomic_DNA"/>
</dbReference>
<dbReference type="EC" id="1.12.98.1" evidence="8"/>
<dbReference type="SUPFAM" id="SSF55124">
    <property type="entry name" value="Nitrite/Sulfite reductase N-terminal domain-like"/>
    <property type="match status" value="1"/>
</dbReference>
<accession>F8AL22</accession>
<dbReference type="eggNOG" id="arCOG02061">
    <property type="taxonomic scope" value="Archaea"/>
</dbReference>
<dbReference type="GO" id="GO:0048307">
    <property type="term" value="F:ferredoxin-nitrite reductase activity"/>
    <property type="evidence" value="ECO:0007669"/>
    <property type="project" value="UniProtKB-EC"/>
</dbReference>
<protein>
    <submittedName>
        <fullName evidence="8">Coenzyme F420 hydrogenase., Ferredoxin--nitrite reductase</fullName>
        <ecNumber evidence="8">1.12.98.1</ecNumber>
        <ecNumber evidence="8">1.7.7.1</ecNumber>
    </submittedName>
</protein>
<proteinExistence type="predicted"/>
<feature type="domain" description="4Fe-4S ferredoxin-type" evidence="7">
    <location>
        <begin position="521"/>
        <end position="545"/>
    </location>
</feature>
<dbReference type="Pfam" id="PF04422">
    <property type="entry name" value="FrhB_FdhB_N"/>
    <property type="match status" value="1"/>
</dbReference>
<dbReference type="GO" id="GO:0046872">
    <property type="term" value="F:metal ion binding"/>
    <property type="evidence" value="ECO:0007669"/>
    <property type="project" value="UniProtKB-KW"/>
</dbReference>
<organism evidence="8 9">
    <name type="scientific">Methanothermococcus okinawensis (strain DSM 14208 / JCM 11175 / IH1)</name>
    <dbReference type="NCBI Taxonomy" id="647113"/>
    <lineage>
        <taxon>Archaea</taxon>
        <taxon>Methanobacteriati</taxon>
        <taxon>Methanobacteriota</taxon>
        <taxon>Methanomada group</taxon>
        <taxon>Methanococci</taxon>
        <taxon>Methanococcales</taxon>
        <taxon>Methanococcaceae</taxon>
        <taxon>Methanothermococcus</taxon>
    </lineage>
</organism>
<dbReference type="InterPro" id="IPR017900">
    <property type="entry name" value="4Fe4S_Fe_S_CS"/>
</dbReference>
<dbReference type="KEGG" id="mok:Metok_0476"/>
<gene>
    <name evidence="8" type="ordered locus">Metok_0476</name>
</gene>
<dbReference type="STRING" id="647113.Metok_0476"/>
<evidence type="ECO:0000259" key="7">
    <source>
        <dbReference type="PROSITE" id="PS51379"/>
    </source>
</evidence>
<dbReference type="PANTHER" id="PTHR31332:SF0">
    <property type="entry name" value="7-HYDROXYMETHYL CHLOROPHYLL A REDUCTASE, CHLOROPLASTIC"/>
    <property type="match status" value="1"/>
</dbReference>
<evidence type="ECO:0000313" key="8">
    <source>
        <dbReference type="EMBL" id="AEH06458.1"/>
    </source>
</evidence>
<keyword evidence="5" id="KW-0408">Iron</keyword>
<dbReference type="InterPro" id="IPR006067">
    <property type="entry name" value="NO2/SO3_Rdtase_4Fe4S_dom"/>
</dbReference>
<dbReference type="GO" id="GO:0051539">
    <property type="term" value="F:4 iron, 4 sulfur cluster binding"/>
    <property type="evidence" value="ECO:0007669"/>
    <property type="project" value="UniProtKB-KW"/>
</dbReference>
<keyword evidence="6" id="KW-0411">Iron-sulfur</keyword>
<dbReference type="Pfam" id="PF01077">
    <property type="entry name" value="NIR_SIR"/>
    <property type="match status" value="1"/>
</dbReference>
<keyword evidence="3" id="KW-0479">Metal-binding</keyword>
<dbReference type="InterPro" id="IPR017896">
    <property type="entry name" value="4Fe4S_Fe-S-bd"/>
</dbReference>
<dbReference type="Pfam" id="PF04432">
    <property type="entry name" value="FrhB_FdhB_C"/>
    <property type="match status" value="1"/>
</dbReference>
<dbReference type="Gene3D" id="3.30.413.10">
    <property type="entry name" value="Sulfite Reductase Hemoprotein, domain 1"/>
    <property type="match status" value="1"/>
</dbReference>
<dbReference type="HOGENOM" id="CLU_428041_0_0_2"/>
<dbReference type="InterPro" id="IPR006066">
    <property type="entry name" value="NO2/SO3_Rdtase_FeS/sirohaem_BS"/>
</dbReference>
<sequence>MVIKMYEWKLNEIVDNGLCAKCGMCVVVCIKDLLTFEGVPKLKDECLRKGNGMCYDVCPRVSSGKYQIKIRENFKEEYYYAKSDIEGQDGGVVTAFLKYLLENKKIDGAIVVGDECWKPVSLVVQNAEDLLKTTKSKYTVSILDALKKAGEMGLEKVAVVGLPCQINGLRKLQYFPYLAKYDKKECKNKKLPKIEYLIGLFCTEKFEYDNMKEVLAKHEIDIAKVEKFDVKGGKLLAYINGEKKEFDLKDIEINKGCKICRDFDAEIADVSVGCVGSPDGYSTVIIRTEKGEEIKNAVELKEGVDLNEINKLKELKLNRFKKELGRRKENNEKVSFYWLADYGGVGKRADGNIFIRIRAKPAGWYSIDEVKEIMKLTEKYNGKVKLTNRGAFEIHNISPFDAEDMVLELAKKDFITGSEGPLVRATLACPGKGNCGSGLIDTTELCRSIEDRFKERPNTYKFKIAISGCPNKCVRPQIHDIGIVGVKYPIVNEENCNGCGRCADVCKVEAIHMKGKTSYTNYNACIGCGKCIAACPNEGRDVKEEGYMVYVGGKSGREVVEGISMKLMSVDEILNLIDKVMVVYNKHGKKPQRERLSAVMARIGKGKFLEEVKELMEKEKGKEKNN</sequence>
<dbReference type="GO" id="GO:0050454">
    <property type="term" value="F:coenzyme F420 hydrogenase activity"/>
    <property type="evidence" value="ECO:0007669"/>
    <property type="project" value="UniProtKB-EC"/>
</dbReference>
<dbReference type="Pfam" id="PF03460">
    <property type="entry name" value="NIR_SIR_ferr"/>
    <property type="match status" value="1"/>
</dbReference>
<dbReference type="InterPro" id="IPR007516">
    <property type="entry name" value="Co_F420_Hydgase/DH_bsu_N"/>
</dbReference>
<dbReference type="InterPro" id="IPR007525">
    <property type="entry name" value="FrhB_FdhB_C"/>
</dbReference>
<keyword evidence="1" id="KW-0004">4Fe-4S</keyword>
<dbReference type="GO" id="GO:0052592">
    <property type="term" value="F:oxidoreductase activity, acting on CH or CH2 groups, with an iron-sulfur protein as acceptor"/>
    <property type="evidence" value="ECO:0007669"/>
    <property type="project" value="TreeGrafter"/>
</dbReference>
<dbReference type="PRINTS" id="PR00397">
    <property type="entry name" value="SIROHAEM"/>
</dbReference>
<evidence type="ECO:0000256" key="5">
    <source>
        <dbReference type="ARBA" id="ARBA00023004"/>
    </source>
</evidence>
<dbReference type="InterPro" id="IPR045854">
    <property type="entry name" value="NO2/SO3_Rdtase_4Fe4S_sf"/>
</dbReference>
<dbReference type="Proteomes" id="UP000009296">
    <property type="component" value="Chromosome"/>
</dbReference>
<feature type="domain" description="4Fe-4S ferredoxin-type" evidence="7">
    <location>
        <begin position="10"/>
        <end position="39"/>
    </location>
</feature>
<dbReference type="SUPFAM" id="SSF54862">
    <property type="entry name" value="4Fe-4S ferredoxins"/>
    <property type="match status" value="2"/>
</dbReference>
<dbReference type="EC" id="1.7.7.1" evidence="8"/>
<evidence type="ECO:0000256" key="4">
    <source>
        <dbReference type="ARBA" id="ARBA00023002"/>
    </source>
</evidence>
<dbReference type="InterPro" id="IPR005117">
    <property type="entry name" value="NiRdtase/SiRdtase_haem-b_fer"/>
</dbReference>
<evidence type="ECO:0000313" key="9">
    <source>
        <dbReference type="Proteomes" id="UP000009296"/>
    </source>
</evidence>
<keyword evidence="2" id="KW-0349">Heme</keyword>
<dbReference type="Gene3D" id="3.30.70.20">
    <property type="match status" value="2"/>
</dbReference>
<dbReference type="SUPFAM" id="SSF56014">
    <property type="entry name" value="Nitrite and sulphite reductase 4Fe-4S domain-like"/>
    <property type="match status" value="1"/>
</dbReference>
<dbReference type="Pfam" id="PF00037">
    <property type="entry name" value="Fer4"/>
    <property type="match status" value="2"/>
</dbReference>
<evidence type="ECO:0000256" key="2">
    <source>
        <dbReference type="ARBA" id="ARBA00022617"/>
    </source>
</evidence>
<evidence type="ECO:0000256" key="3">
    <source>
        <dbReference type="ARBA" id="ARBA00022723"/>
    </source>
</evidence>
<dbReference type="InterPro" id="IPR036136">
    <property type="entry name" value="Nit/Sulf_reduc_fer-like_dom_sf"/>
</dbReference>
<keyword evidence="4 8" id="KW-0560">Oxidoreductase</keyword>
<evidence type="ECO:0000256" key="1">
    <source>
        <dbReference type="ARBA" id="ARBA00022485"/>
    </source>
</evidence>
<dbReference type="InterPro" id="IPR045220">
    <property type="entry name" value="FRHB/FDHB/HCAR-like"/>
</dbReference>
<dbReference type="PROSITE" id="PS51379">
    <property type="entry name" value="4FE4S_FER_2"/>
    <property type="match status" value="3"/>
</dbReference>
<evidence type="ECO:0000256" key="6">
    <source>
        <dbReference type="ARBA" id="ARBA00023014"/>
    </source>
</evidence>
<dbReference type="GO" id="GO:0020037">
    <property type="term" value="F:heme binding"/>
    <property type="evidence" value="ECO:0007669"/>
    <property type="project" value="InterPro"/>
</dbReference>
<dbReference type="AlphaFoldDB" id="F8AL22"/>
<feature type="domain" description="4Fe-4S ferredoxin-type" evidence="7">
    <location>
        <begin position="487"/>
        <end position="516"/>
    </location>
</feature>
<dbReference type="PROSITE" id="PS00365">
    <property type="entry name" value="NIR_SIR"/>
    <property type="match status" value="1"/>
</dbReference>
<dbReference type="PANTHER" id="PTHR31332">
    <property type="entry name" value="7-HYDROXYMETHYL CHLOROPHYLL A REDUCTASE, CHLOROPLASTIC"/>
    <property type="match status" value="1"/>
</dbReference>
<dbReference type="PROSITE" id="PS00198">
    <property type="entry name" value="4FE4S_FER_1"/>
    <property type="match status" value="1"/>
</dbReference>